<dbReference type="Proteomes" id="UP001163321">
    <property type="component" value="Chromosome 13"/>
</dbReference>
<gene>
    <name evidence="1" type="ORF">PsorP6_013389</name>
</gene>
<name>A0ACC0WJA9_9STRA</name>
<evidence type="ECO:0000313" key="2">
    <source>
        <dbReference type="Proteomes" id="UP001163321"/>
    </source>
</evidence>
<accession>A0ACC0WJA9</accession>
<sequence length="202" mass="22741">MRRDVSRERLFYFLVLIGALLLISGLMLRSENNVLPKRTFRDGFTVAEDVVRPTEIVPSHDATYHNVTNSPTVDAVGRPDASDVRTTTIKTEDGDEITIKRATSGKGNKITTISRDEKGKLTIEDKTAENELTEVDESGSRVAQNRGSQDRHRNVPLTSSSAIQREMMDTSHWERVDHNDESRTEPFIRGGDKKLTNTQTRT</sequence>
<comment type="caution">
    <text evidence="1">The sequence shown here is derived from an EMBL/GenBank/DDBJ whole genome shotgun (WGS) entry which is preliminary data.</text>
</comment>
<organism evidence="1 2">
    <name type="scientific">Peronosclerospora sorghi</name>
    <dbReference type="NCBI Taxonomy" id="230839"/>
    <lineage>
        <taxon>Eukaryota</taxon>
        <taxon>Sar</taxon>
        <taxon>Stramenopiles</taxon>
        <taxon>Oomycota</taxon>
        <taxon>Peronosporomycetes</taxon>
        <taxon>Peronosporales</taxon>
        <taxon>Peronosporaceae</taxon>
        <taxon>Peronosclerospora</taxon>
    </lineage>
</organism>
<keyword evidence="2" id="KW-1185">Reference proteome</keyword>
<reference evidence="1 2" key="1">
    <citation type="journal article" date="2022" name="bioRxiv">
        <title>The genome of the oomycete Peronosclerospora sorghi, a cosmopolitan pathogen of maize and sorghum, is inflated with dispersed pseudogenes.</title>
        <authorList>
            <person name="Fletcher K."/>
            <person name="Martin F."/>
            <person name="Isakeit T."/>
            <person name="Cavanaugh K."/>
            <person name="Magill C."/>
            <person name="Michelmore R."/>
        </authorList>
    </citation>
    <scope>NUCLEOTIDE SEQUENCE [LARGE SCALE GENOMIC DNA]</scope>
    <source>
        <strain evidence="1">P6</strain>
    </source>
</reference>
<evidence type="ECO:0000313" key="1">
    <source>
        <dbReference type="EMBL" id="KAI9917811.1"/>
    </source>
</evidence>
<protein>
    <submittedName>
        <fullName evidence="1">Uncharacterized protein</fullName>
    </submittedName>
</protein>
<dbReference type="EMBL" id="CM047592">
    <property type="protein sequence ID" value="KAI9917811.1"/>
    <property type="molecule type" value="Genomic_DNA"/>
</dbReference>
<proteinExistence type="predicted"/>